<name>A0A2W5QTU4_9SPHN</name>
<accession>A0A2W5QTU4</accession>
<evidence type="ECO:0000313" key="2">
    <source>
        <dbReference type="Proteomes" id="UP000249229"/>
    </source>
</evidence>
<dbReference type="Proteomes" id="UP000249229">
    <property type="component" value="Unassembled WGS sequence"/>
</dbReference>
<dbReference type="NCBIfam" id="TIGR02117">
    <property type="entry name" value="chp_urease_rgn"/>
    <property type="match status" value="1"/>
</dbReference>
<comment type="caution">
    <text evidence="1">The sequence shown here is derived from an EMBL/GenBank/DDBJ whole genome shotgun (WGS) entry which is preliminary data.</text>
</comment>
<dbReference type="Pfam" id="PF09601">
    <property type="entry name" value="DUF2459"/>
    <property type="match status" value="1"/>
</dbReference>
<evidence type="ECO:0000313" key="1">
    <source>
        <dbReference type="EMBL" id="PZQ58183.1"/>
    </source>
</evidence>
<gene>
    <name evidence="1" type="ORF">DI544_14970</name>
</gene>
<dbReference type="AlphaFoldDB" id="A0A2W5QTU4"/>
<proteinExistence type="predicted"/>
<reference evidence="1 2" key="1">
    <citation type="submission" date="2017-08" db="EMBL/GenBank/DDBJ databases">
        <title>Infants hospitalized years apart are colonized by the same room-sourced microbial strains.</title>
        <authorList>
            <person name="Brooks B."/>
            <person name="Olm M.R."/>
            <person name="Firek B.A."/>
            <person name="Baker R."/>
            <person name="Thomas B.C."/>
            <person name="Morowitz M.J."/>
            <person name="Banfield J.F."/>
        </authorList>
    </citation>
    <scope>NUCLEOTIDE SEQUENCE [LARGE SCALE GENOMIC DNA]</scope>
    <source>
        <strain evidence="1">S2_005_001_R1_22</strain>
    </source>
</reference>
<dbReference type="EMBL" id="QFQI01000021">
    <property type="protein sequence ID" value="PZQ58183.1"/>
    <property type="molecule type" value="Genomic_DNA"/>
</dbReference>
<sequence length="233" mass="25393">MAGRSTFRSACRRLAVALGWLATALAAIGLCYALAGTLLAMIPRNPGWRPPPEGGITIWVEDNGVHTALVLPKVAAGVDWRTDFAAADLPDPRYARLDHLAIGWGERNFYLETPTWWDVRPAVVIGAALGSDDTLLHVEHVARPLAGRNVRPIVLRADEYRRLAAAIRASRGAGQPLPGYFAYDAFYPGVGRYNAITTCNAWTGNMLARAGVQVGWWTPFSATVMSWFPRPSP</sequence>
<dbReference type="InterPro" id="IPR011727">
    <property type="entry name" value="CHP02117"/>
</dbReference>
<protein>
    <submittedName>
        <fullName evidence="1">TIGR02117 family protein</fullName>
    </submittedName>
</protein>
<organism evidence="1 2">
    <name type="scientific">Sphingomonas taxi</name>
    <dbReference type="NCBI Taxonomy" id="1549858"/>
    <lineage>
        <taxon>Bacteria</taxon>
        <taxon>Pseudomonadati</taxon>
        <taxon>Pseudomonadota</taxon>
        <taxon>Alphaproteobacteria</taxon>
        <taxon>Sphingomonadales</taxon>
        <taxon>Sphingomonadaceae</taxon>
        <taxon>Sphingomonas</taxon>
    </lineage>
</organism>